<reference evidence="1 2" key="1">
    <citation type="submission" date="2015-12" db="EMBL/GenBank/DDBJ databases">
        <title>Draft genome of Thermovenabulum gondwanense isolated from a red thermophilic microbial mat colonisisng an outflow channel of a bore well.</title>
        <authorList>
            <person name="Patel B.K."/>
        </authorList>
    </citation>
    <scope>NUCLEOTIDE SEQUENCE [LARGE SCALE GENOMIC DNA]</scope>
    <source>
        <strain evidence="1 2">R270</strain>
    </source>
</reference>
<accession>A0A162MQP0</accession>
<protein>
    <recommendedName>
        <fullName evidence="3">DUF4194 domain-containing protein</fullName>
    </recommendedName>
</protein>
<dbReference type="InterPro" id="IPR025449">
    <property type="entry name" value="JetB"/>
</dbReference>
<name>A0A162MQP0_9FIRM</name>
<evidence type="ECO:0000313" key="2">
    <source>
        <dbReference type="Proteomes" id="UP000075737"/>
    </source>
</evidence>
<evidence type="ECO:0000313" key="1">
    <source>
        <dbReference type="EMBL" id="KYO66956.1"/>
    </source>
</evidence>
<evidence type="ECO:0008006" key="3">
    <source>
        <dbReference type="Google" id="ProtNLM"/>
    </source>
</evidence>
<gene>
    <name evidence="1" type="ORF">ATZ99_07730</name>
</gene>
<dbReference type="AlphaFoldDB" id="A0A162MQP0"/>
<keyword evidence="2" id="KW-1185">Reference proteome</keyword>
<dbReference type="EMBL" id="LOHZ01000023">
    <property type="protein sequence ID" value="KYO66956.1"/>
    <property type="molecule type" value="Genomic_DNA"/>
</dbReference>
<organism evidence="1 2">
    <name type="scientific">Thermovenabulum gondwanense</name>
    <dbReference type="NCBI Taxonomy" id="520767"/>
    <lineage>
        <taxon>Bacteria</taxon>
        <taxon>Bacillati</taxon>
        <taxon>Bacillota</taxon>
        <taxon>Clostridia</taxon>
        <taxon>Thermosediminibacterales</taxon>
        <taxon>Thermosediminibacteraceae</taxon>
        <taxon>Thermovenabulum</taxon>
    </lineage>
</organism>
<dbReference type="RefSeq" id="WP_068747931.1">
    <property type="nucleotide sequence ID" value="NZ_LOHZ01000023.1"/>
</dbReference>
<dbReference type="OrthoDB" id="160982at2"/>
<comment type="caution">
    <text evidence="1">The sequence shown here is derived from an EMBL/GenBank/DDBJ whole genome shotgun (WGS) entry which is preliminary data.</text>
</comment>
<dbReference type="STRING" id="520767.ATZ99_07730"/>
<dbReference type="Pfam" id="PF13835">
    <property type="entry name" value="DUF4194"/>
    <property type="match status" value="1"/>
</dbReference>
<proteinExistence type="predicted"/>
<dbReference type="PATRIC" id="fig|520767.4.peg.857"/>
<dbReference type="Proteomes" id="UP000075737">
    <property type="component" value="Unassembled WGS sequence"/>
</dbReference>
<sequence length="209" mass="25096">MWYEEYENLSDADKREFTRLVNFLLSHNFILREKFDTKLMGLRINPDYRFIERHFEIFTNYLSIAGWELQKDNNYGVISLYNRFELNRARLKKFDTLVLFALRLLYEEEREKLSLRKEVIVTKGDVVKKLLNIGVIDKKPAERDLKDALNFFKNYQIIEKMDNAADEYESKIIIYPTILFIITNEKINSIYNMLGEDFSDEENDLAEEE</sequence>